<dbReference type="STRING" id="224129.A0A1W4XIL3"/>
<accession>A0A1W4XIL3</accession>
<keyword evidence="1" id="KW-0175">Coiled coil</keyword>
<dbReference type="InterPro" id="IPR010009">
    <property type="entry name" value="ApoLp-III"/>
</dbReference>
<name>A0A1W4XIL3_AGRPL</name>
<reference evidence="3" key="1">
    <citation type="submission" date="2025-08" db="UniProtKB">
        <authorList>
            <consortium name="RefSeq"/>
        </authorList>
    </citation>
    <scope>IDENTIFICATION</scope>
    <source>
        <tissue evidence="3">Entire body</tissue>
    </source>
</reference>
<dbReference type="GeneID" id="108744594"/>
<dbReference type="Pfam" id="PF07464">
    <property type="entry name" value="ApoLp-III"/>
    <property type="match status" value="1"/>
</dbReference>
<evidence type="ECO:0000256" key="1">
    <source>
        <dbReference type="SAM" id="Coils"/>
    </source>
</evidence>
<gene>
    <name evidence="3" type="primary">LOC108744594</name>
</gene>
<dbReference type="InParanoid" id="A0A1W4XIL3"/>
<dbReference type="GO" id="GO:0008289">
    <property type="term" value="F:lipid binding"/>
    <property type="evidence" value="ECO:0007669"/>
    <property type="project" value="InterPro"/>
</dbReference>
<dbReference type="SUPFAM" id="SSF47857">
    <property type="entry name" value="Apolipophorin-III"/>
    <property type="match status" value="1"/>
</dbReference>
<organism evidence="2 3">
    <name type="scientific">Agrilus planipennis</name>
    <name type="common">Emerald ash borer</name>
    <name type="synonym">Agrilus marcopoli</name>
    <dbReference type="NCBI Taxonomy" id="224129"/>
    <lineage>
        <taxon>Eukaryota</taxon>
        <taxon>Metazoa</taxon>
        <taxon>Ecdysozoa</taxon>
        <taxon>Arthropoda</taxon>
        <taxon>Hexapoda</taxon>
        <taxon>Insecta</taxon>
        <taxon>Pterygota</taxon>
        <taxon>Neoptera</taxon>
        <taxon>Endopterygota</taxon>
        <taxon>Coleoptera</taxon>
        <taxon>Polyphaga</taxon>
        <taxon>Elateriformia</taxon>
        <taxon>Buprestoidea</taxon>
        <taxon>Buprestidae</taxon>
        <taxon>Agrilinae</taxon>
        <taxon>Agrilus</taxon>
    </lineage>
</organism>
<dbReference type="AlphaFoldDB" id="A0A1W4XIL3"/>
<protein>
    <submittedName>
        <fullName evidence="3">Leucine-rich repeat-containing protein DDB_G0290503</fullName>
    </submittedName>
</protein>
<dbReference type="KEGG" id="apln:108744594"/>
<dbReference type="Proteomes" id="UP000192223">
    <property type="component" value="Unplaced"/>
</dbReference>
<dbReference type="OrthoDB" id="6755152at2759"/>
<sequence length="154" mass="16767">MDIANSLSKTIKDSLPDSAQVTNVLKDQSQQFADNVKNIVNQLQSGLNENKGVVDDAIKQASQKLSETVKSLQNAAGPEVTARATEIKQKLDENVKSVAQEIDTLVKAVQPQLNEAGERVSSLTKNVLNEFVESARKLQTKVNEAVNNSQAKKH</sequence>
<dbReference type="GO" id="GO:0005576">
    <property type="term" value="C:extracellular region"/>
    <property type="evidence" value="ECO:0007669"/>
    <property type="project" value="InterPro"/>
</dbReference>
<dbReference type="GO" id="GO:0006869">
    <property type="term" value="P:lipid transport"/>
    <property type="evidence" value="ECO:0007669"/>
    <property type="project" value="InterPro"/>
</dbReference>
<dbReference type="Gene3D" id="1.20.120.20">
    <property type="entry name" value="Apolipoprotein"/>
    <property type="match status" value="1"/>
</dbReference>
<keyword evidence="2" id="KW-1185">Reference proteome</keyword>
<evidence type="ECO:0000313" key="3">
    <source>
        <dbReference type="RefSeq" id="XP_018335961.1"/>
    </source>
</evidence>
<dbReference type="RefSeq" id="XP_018335961.1">
    <property type="nucleotide sequence ID" value="XM_018480459.2"/>
</dbReference>
<evidence type="ECO:0000313" key="2">
    <source>
        <dbReference type="Proteomes" id="UP000192223"/>
    </source>
</evidence>
<feature type="coiled-coil region" evidence="1">
    <location>
        <begin position="88"/>
        <end position="148"/>
    </location>
</feature>
<proteinExistence type="predicted"/>